<dbReference type="EMBL" id="FNEB01000001">
    <property type="protein sequence ID" value="SDI13810.1"/>
    <property type="molecule type" value="Genomic_DNA"/>
</dbReference>
<dbReference type="RefSeq" id="WP_090026571.1">
    <property type="nucleotide sequence ID" value="NZ_FNEB01000001.1"/>
</dbReference>
<dbReference type="OrthoDB" id="7867343at2"/>
<evidence type="ECO:0000313" key="1">
    <source>
        <dbReference type="EMBL" id="SDI13810.1"/>
    </source>
</evidence>
<evidence type="ECO:0008006" key="3">
    <source>
        <dbReference type="Google" id="ProtNLM"/>
    </source>
</evidence>
<dbReference type="Proteomes" id="UP000199340">
    <property type="component" value="Unassembled WGS sequence"/>
</dbReference>
<reference evidence="1 2" key="1">
    <citation type="submission" date="2016-10" db="EMBL/GenBank/DDBJ databases">
        <authorList>
            <person name="de Groot N.N."/>
        </authorList>
    </citation>
    <scope>NUCLEOTIDE SEQUENCE [LARGE SCALE GENOMIC DNA]</scope>
    <source>
        <strain evidence="1 2">DSM 28010</strain>
    </source>
</reference>
<name>A0A1G8I5D7_9RHOB</name>
<keyword evidence="2" id="KW-1185">Reference proteome</keyword>
<dbReference type="STRING" id="490829.SAMN05421850_101764"/>
<evidence type="ECO:0000313" key="2">
    <source>
        <dbReference type="Proteomes" id="UP000199340"/>
    </source>
</evidence>
<gene>
    <name evidence="1" type="ORF">SAMN05421850_101764</name>
</gene>
<organism evidence="1 2">
    <name type="scientific">Lutimaribacter saemankumensis</name>
    <dbReference type="NCBI Taxonomy" id="490829"/>
    <lineage>
        <taxon>Bacteria</taxon>
        <taxon>Pseudomonadati</taxon>
        <taxon>Pseudomonadota</taxon>
        <taxon>Alphaproteobacteria</taxon>
        <taxon>Rhodobacterales</taxon>
        <taxon>Roseobacteraceae</taxon>
        <taxon>Lutimaribacter</taxon>
    </lineage>
</organism>
<dbReference type="PROSITE" id="PS51257">
    <property type="entry name" value="PROKAR_LIPOPROTEIN"/>
    <property type="match status" value="1"/>
</dbReference>
<protein>
    <recommendedName>
        <fullName evidence="3">NADH dehydrogenase subunit E</fullName>
    </recommendedName>
</protein>
<sequence length="92" mass="9483">MTRHPIVLASLGLLAACAVPPQGVSTQNIAEFDAAVASIGCRLVTEADYLPVELQTGLSRQQVLDIAKYKLAADQAESLESGGIVLTTGACA</sequence>
<dbReference type="AlphaFoldDB" id="A0A1G8I5D7"/>
<accession>A0A1G8I5D7</accession>
<proteinExistence type="predicted"/>